<dbReference type="Gene3D" id="1.25.40.20">
    <property type="entry name" value="Ankyrin repeat-containing domain"/>
    <property type="match status" value="3"/>
</dbReference>
<feature type="repeat" description="ANK" evidence="2">
    <location>
        <begin position="1102"/>
        <end position="1128"/>
    </location>
</feature>
<dbReference type="InterPro" id="IPR027417">
    <property type="entry name" value="P-loop_NTPase"/>
</dbReference>
<organism evidence="5 6">
    <name type="scientific">Dactylonectria macrodidyma</name>
    <dbReference type="NCBI Taxonomy" id="307937"/>
    <lineage>
        <taxon>Eukaryota</taxon>
        <taxon>Fungi</taxon>
        <taxon>Dikarya</taxon>
        <taxon>Ascomycota</taxon>
        <taxon>Pezizomycotina</taxon>
        <taxon>Sordariomycetes</taxon>
        <taxon>Hypocreomycetidae</taxon>
        <taxon>Hypocreales</taxon>
        <taxon>Nectriaceae</taxon>
        <taxon>Dactylonectria</taxon>
    </lineage>
</organism>
<dbReference type="PRINTS" id="PR01415">
    <property type="entry name" value="ANKYRIN"/>
</dbReference>
<gene>
    <name evidence="5" type="ORF">EDB81DRAFT_716016</name>
</gene>
<feature type="repeat" description="ANK" evidence="2">
    <location>
        <begin position="999"/>
        <end position="1031"/>
    </location>
</feature>
<proteinExistence type="predicted"/>
<name>A0A9P9F8U1_9HYPO</name>
<feature type="repeat" description="ANK" evidence="2">
    <location>
        <begin position="1065"/>
        <end position="1097"/>
    </location>
</feature>
<keyword evidence="1" id="KW-0677">Repeat</keyword>
<keyword evidence="6" id="KW-1185">Reference proteome</keyword>
<feature type="repeat" description="ANK" evidence="2">
    <location>
        <begin position="966"/>
        <end position="998"/>
    </location>
</feature>
<dbReference type="Proteomes" id="UP000738349">
    <property type="component" value="Unassembled WGS sequence"/>
</dbReference>
<evidence type="ECO:0000259" key="4">
    <source>
        <dbReference type="Pfam" id="PF24883"/>
    </source>
</evidence>
<sequence length="1128" mass="127450">MSAQTKLPQVIPATGLTVVVPHDDPALDIVFVHGFTGHPERTWRHKRGDPRQSENDIDDTSEPQPKARRFNPFPTFRPDNNAVYSSSVYWPRDLLPTTVPNARVLTYGYDTNIRHWANQPVSRNTVRDIGWDFLVALEAGRRDAPTRPLLFIVHSLGGIVVKEMLRRSSGCSQGQHHLRHVFDSTNGIMFFGTPHGGADPRKFLQHAAELVIRAIGYKVNEDIVNTLLPSSERLKELRDEFSPMAHEKQWTIHSFQEQLGIKSLNGRKVVEDTSSYLNFSSIETTEHICHSHIDMCRFTGPEDPEYKKVSAALERMVSNLRQSETTTATYSLTSEQKQQLRDSLKFAQIDARYMTIKSAHARTCKWLKKMDEYRHWLDPNQLHKHHGFLWIKGKPGTGKSTLMKFAMAQARRTMKDKIILSFFFNARGEKLEKSTVGMYRSLLLQLLDGIPTLEAIFDSLHLTSWPQDGLMEWSVELLKDLFEQGVQLLGKSEVVCFIDALDECNENQVRDMVSFFQHIGELATAFNIRFQVCFSSRHYPYITIDHGLELVLEGQVGHDQDIANYVNCELKIGHSKAADEIRAELQAKASGIFMWIVLVVDILNKEHDRGRIHALRKRLREIPAGLHELFRDILTRDTRDREELILCIQWVSFASRPLCPEELYFAVLAGTDPEFLAPRDLELTTLSIIERFILDCSKGLVETTKSKLPVVQFIHESVRDFLLKDGGLHDIWPDLGNGFQGQSHETLKKCCLKYINADISGSLRLPEQLPKASSSDAAELRERTQQAFPFLKYAVTKIFYHANEAESEGISQHHFLKSLPLPQWIYLDNLLEKFESRRHTSEASILYLLAEGNMAHLLERHFSMSSPLEKTGERYETPLFAALATGSVHATQVLAEIGLLKYKNSRFSFRELCRQYSENPNSIPNLGRDFCPSKSLLAHYTQFGEARLGLLALALGKDDVNCRNNRQQTPLHTACENGHLAVARLLIESGADKEAKDTRDMTPLHVAATRGHPDIGRLLVEAGADIGACGNYGWTPLHYAADSGHLDIGSVLIEAGADKEGRDAMGLTSLHVAARRGHSDIGRLLIKAGANIDARIPEVWWTPLFYAAKHGHLDFGRLLIEAGADQQA</sequence>
<evidence type="ECO:0000256" key="1">
    <source>
        <dbReference type="ARBA" id="ARBA00022737"/>
    </source>
</evidence>
<dbReference type="PROSITE" id="PS50297">
    <property type="entry name" value="ANK_REP_REGION"/>
    <property type="match status" value="5"/>
</dbReference>
<dbReference type="SUPFAM" id="SSF48403">
    <property type="entry name" value="Ankyrin repeat"/>
    <property type="match status" value="1"/>
</dbReference>
<evidence type="ECO:0000256" key="2">
    <source>
        <dbReference type="PROSITE-ProRule" id="PRU00023"/>
    </source>
</evidence>
<protein>
    <recommendedName>
        <fullName evidence="4">Nephrocystin 3-like N-terminal domain-containing protein</fullName>
    </recommendedName>
</protein>
<dbReference type="OrthoDB" id="194358at2759"/>
<dbReference type="SUPFAM" id="SSF53474">
    <property type="entry name" value="alpha/beta-Hydrolases"/>
    <property type="match status" value="1"/>
</dbReference>
<comment type="caution">
    <text evidence="5">The sequence shown here is derived from an EMBL/GenBank/DDBJ whole genome shotgun (WGS) entry which is preliminary data.</text>
</comment>
<accession>A0A9P9F8U1</accession>
<dbReference type="SMART" id="SM00248">
    <property type="entry name" value="ANK"/>
    <property type="match status" value="6"/>
</dbReference>
<dbReference type="InterPro" id="IPR036770">
    <property type="entry name" value="Ankyrin_rpt-contain_sf"/>
</dbReference>
<feature type="repeat" description="ANK" evidence="2">
    <location>
        <begin position="1032"/>
        <end position="1064"/>
    </location>
</feature>
<dbReference type="SUPFAM" id="SSF52540">
    <property type="entry name" value="P-loop containing nucleoside triphosphate hydrolases"/>
    <property type="match status" value="1"/>
</dbReference>
<dbReference type="Pfam" id="PF12796">
    <property type="entry name" value="Ank_2"/>
    <property type="match status" value="2"/>
</dbReference>
<reference evidence="5" key="1">
    <citation type="journal article" date="2021" name="Nat. Commun.">
        <title>Genetic determinants of endophytism in the Arabidopsis root mycobiome.</title>
        <authorList>
            <person name="Mesny F."/>
            <person name="Miyauchi S."/>
            <person name="Thiergart T."/>
            <person name="Pickel B."/>
            <person name="Atanasova L."/>
            <person name="Karlsson M."/>
            <person name="Huettel B."/>
            <person name="Barry K.W."/>
            <person name="Haridas S."/>
            <person name="Chen C."/>
            <person name="Bauer D."/>
            <person name="Andreopoulos W."/>
            <person name="Pangilinan J."/>
            <person name="LaButti K."/>
            <person name="Riley R."/>
            <person name="Lipzen A."/>
            <person name="Clum A."/>
            <person name="Drula E."/>
            <person name="Henrissat B."/>
            <person name="Kohler A."/>
            <person name="Grigoriev I.V."/>
            <person name="Martin F.M."/>
            <person name="Hacquard S."/>
        </authorList>
    </citation>
    <scope>NUCLEOTIDE SEQUENCE</scope>
    <source>
        <strain evidence="5">MPI-CAGE-AT-0147</strain>
    </source>
</reference>
<feature type="region of interest" description="Disordered" evidence="3">
    <location>
        <begin position="40"/>
        <end position="73"/>
    </location>
</feature>
<dbReference type="InterPro" id="IPR002110">
    <property type="entry name" value="Ankyrin_rpt"/>
</dbReference>
<dbReference type="AlphaFoldDB" id="A0A9P9F8U1"/>
<dbReference type="InterPro" id="IPR056884">
    <property type="entry name" value="NPHP3-like_N"/>
</dbReference>
<dbReference type="PANTHER" id="PTHR10039">
    <property type="entry name" value="AMELOGENIN"/>
    <property type="match status" value="1"/>
</dbReference>
<evidence type="ECO:0000313" key="6">
    <source>
        <dbReference type="Proteomes" id="UP000738349"/>
    </source>
</evidence>
<evidence type="ECO:0000313" key="5">
    <source>
        <dbReference type="EMBL" id="KAH7156057.1"/>
    </source>
</evidence>
<dbReference type="Gene3D" id="3.40.50.300">
    <property type="entry name" value="P-loop containing nucleotide triphosphate hydrolases"/>
    <property type="match status" value="1"/>
</dbReference>
<dbReference type="Pfam" id="PF24883">
    <property type="entry name" value="NPHP3_N"/>
    <property type="match status" value="1"/>
</dbReference>
<dbReference type="PROSITE" id="PS50088">
    <property type="entry name" value="ANK_REPEAT"/>
    <property type="match status" value="5"/>
</dbReference>
<dbReference type="EMBL" id="JAGMUV010000005">
    <property type="protein sequence ID" value="KAH7156057.1"/>
    <property type="molecule type" value="Genomic_DNA"/>
</dbReference>
<dbReference type="PANTHER" id="PTHR10039:SF5">
    <property type="entry name" value="NACHT DOMAIN-CONTAINING PROTEIN"/>
    <property type="match status" value="1"/>
</dbReference>
<dbReference type="Pfam" id="PF00023">
    <property type="entry name" value="Ank"/>
    <property type="match status" value="1"/>
</dbReference>
<dbReference type="InterPro" id="IPR029058">
    <property type="entry name" value="AB_hydrolase_fold"/>
</dbReference>
<evidence type="ECO:0000256" key="3">
    <source>
        <dbReference type="SAM" id="MobiDB-lite"/>
    </source>
</evidence>
<feature type="domain" description="Nephrocystin 3-like N-terminal" evidence="4">
    <location>
        <begin position="363"/>
        <end position="537"/>
    </location>
</feature>
<keyword evidence="2" id="KW-0040">ANK repeat</keyword>
<dbReference type="Gene3D" id="3.40.50.1820">
    <property type="entry name" value="alpha/beta hydrolase"/>
    <property type="match status" value="1"/>
</dbReference>